<dbReference type="FunFam" id="1.20.1560.10:FF:000054">
    <property type="entry name" value="ABC bile acid transporter"/>
    <property type="match status" value="1"/>
</dbReference>
<dbReference type="FunFam" id="3.40.50.300:FF:000825">
    <property type="entry name" value="ABC bile acid transporter"/>
    <property type="match status" value="1"/>
</dbReference>
<evidence type="ECO:0000256" key="7">
    <source>
        <dbReference type="ARBA" id="ARBA00022989"/>
    </source>
</evidence>
<dbReference type="Pfam" id="PF00664">
    <property type="entry name" value="ABC_membrane"/>
    <property type="match status" value="2"/>
</dbReference>
<dbReference type="GO" id="GO:0016887">
    <property type="term" value="F:ATP hydrolysis activity"/>
    <property type="evidence" value="ECO:0007669"/>
    <property type="project" value="InterPro"/>
</dbReference>
<evidence type="ECO:0000256" key="8">
    <source>
        <dbReference type="ARBA" id="ARBA00023136"/>
    </source>
</evidence>
<dbReference type="Gene3D" id="1.20.1560.10">
    <property type="entry name" value="ABC transporter type 1, transmembrane domain"/>
    <property type="match status" value="2"/>
</dbReference>
<dbReference type="PANTHER" id="PTHR24223:SF353">
    <property type="entry name" value="ABC TRANSPORTER ATP-BINDING PROTEIN_PERMEASE VMR1-RELATED"/>
    <property type="match status" value="1"/>
</dbReference>
<dbReference type="InterPro" id="IPR011527">
    <property type="entry name" value="ABC1_TM_dom"/>
</dbReference>
<dbReference type="InterPro" id="IPR017871">
    <property type="entry name" value="ABC_transporter-like_CS"/>
</dbReference>
<keyword evidence="3" id="KW-0812">Transmembrane</keyword>
<proteinExistence type="predicted"/>
<dbReference type="GO" id="GO:0140359">
    <property type="term" value="F:ABC-type transporter activity"/>
    <property type="evidence" value="ECO:0007669"/>
    <property type="project" value="InterPro"/>
</dbReference>
<comment type="subcellular location">
    <subcellularLocation>
        <location evidence="1">Vacuole membrane</location>
        <topology evidence="1">Multi-pass membrane protein</topology>
    </subcellularLocation>
</comment>
<sequence length="1643" mass="181938">MSLSCESPLWDGSDVPRCSRQIYFFFYPYVITIAISVLLLVTRTIPASIKYLARQSRKRDPSAKPLLASETFVDSDTDDSDNLQPVASETYGAVLVNTQQRRFSVRADRARLYGGQNPSSKDDTSYTVCHRGVFGNLTFALEGVCVIAQLVLATLPFTIRELYPVYEGYPYNVLVNMAFWLLAVSLYAARVCANWSKFLGAQKLWLHSTLLYTVAVISSAVFFRSAIVDPQTPMSKNFFVAQFAFCSVLFLISITATYADKPIVLTAVKGLQPSPEAIASILSRSTFGWLDPMVYAGYKRTLDLKDVWDLRSDDHAVAILKDFRKLKRTAGLIWRFTFFFKGYLWASSMWAIFYSLVTFIPTVLLKSLLSYVDDPSGTPKNVAWLYVIGMLLASILNNVGQGQCLFIGRRICVRMRSVIIGEIYSKAMRRKVSAAETKEKPDEPISGEAEVDALAEENNGEGPQQANLGAIINLMAVDAFKVSEVCAYLHFFVASIVLFAVSIWLLFVLIGWSALAGSLVMLLFMPANYLFSAQFSAVQKDLMGVTDIRIEKTNELLQSIRIIKFFAWEDKFIDGVNEVREKELKLLRRRAITWAGAGLFWYMAPSLVTVASFGVYTSVLGHKLTSPIAFTALSLFNIMRIPMAQFTEMLAAVLQSKVSIDRVEKFLSEDETSKYVQLCNPVRGPNSPYIGFENATVSWGKKESDFKLRDLNLSFKVGQLNLVIGPTGSGKTSLLLGLLGEMELEQGQVFLPGAEPREQLAIDPSTGFTESVAYCPQQAWLLNDTVRNNILFSSEYEPTRYQAVVKACGLERDFEILEAGDSTEVGEKGITLSGGQKQRISLARALYTRARHVILDDCLSAVDSHTAAWIYEHCITGEYMANRTCILVSHNVALTITNADKVIIIENGRIKGAGTPQEMADQGLLGDDKHILSSASVSASKNASHVNLPDAAEAAAADAESDLLTKVASRIAEETPSGAGKLTQEEARSEGTVPWSVYEGYMANMGGLIFWGGLTIAFVASQSAEMYQSFWIRQWAIGVGTPDDGVEPGTLLSVAKVVQSSPVLQSLSVFYHNVTSNFVNVEDETHAAHSAGYYLTIYFILAVVFVFLSVSKELYIFFGGLRASRKLFNELMQKVVYAKLRFFDSTPIGRIMNRFSKDVEALDQETAMAAGMMVQNFLACLATVVLITMITPSFLFFGIIIAGIYLAIGIFYLTTSRELKRLDSTTKSPIYQHFGETLVGVTTIRAYGDEPRFVRDNLEKVDTNNRPFFYLWVANRWLSFRVDLAGALVTFFAGASILMAIGKIDSGLAGVSLTYAILFSENVLWAVRLYAVNEMNMNSVERIQEYLDLDQEPPAVIEDSRPPANWPSKGEIEVNNLSLKYAPELPDVIKDVTFHVQPQSKVGIVGRTGAGKSTIITAFFRLIEAHQGSIKIDGVDIGKIGLKDLRRGLAIIPQDPTLFTGTIRTNLDPFDQYTDEQVFEALRRVHLIEDSSSSESDGSSSSAVATNENKNQFKDLSSAVTESGSNLSQGQRQLMCLARSLLKSPKVILLDEATASIDYETDAKIQKTIRSELNDTTILTIAHRLRSIIDYDQILVLDAGEVREYAPPHELLQDKDGVFYSLCADSGEFEALIDLAKEAYEKA</sequence>
<dbReference type="GO" id="GO:0005524">
    <property type="term" value="F:ATP binding"/>
    <property type="evidence" value="ECO:0007669"/>
    <property type="project" value="UniProtKB-KW"/>
</dbReference>
<dbReference type="InterPro" id="IPR003439">
    <property type="entry name" value="ABC_transporter-like_ATP-bd"/>
</dbReference>
<organism evidence="10 11">
    <name type="scientific">Yarrowia lipolytica</name>
    <name type="common">Candida lipolytica</name>
    <dbReference type="NCBI Taxonomy" id="4952"/>
    <lineage>
        <taxon>Eukaryota</taxon>
        <taxon>Fungi</taxon>
        <taxon>Dikarya</taxon>
        <taxon>Ascomycota</taxon>
        <taxon>Saccharomycotina</taxon>
        <taxon>Dipodascomycetes</taxon>
        <taxon>Dipodascales</taxon>
        <taxon>Dipodascales incertae sedis</taxon>
        <taxon>Yarrowia</taxon>
    </lineage>
</organism>
<dbReference type="eggNOG" id="KOG0054">
    <property type="taxonomic scope" value="Eukaryota"/>
</dbReference>
<dbReference type="SUPFAM" id="SSF52540">
    <property type="entry name" value="P-loop containing nucleoside triphosphate hydrolases"/>
    <property type="match status" value="2"/>
</dbReference>
<name>A0A1H6PTQ1_YARLL</name>
<dbReference type="CDD" id="cd03250">
    <property type="entry name" value="ABCC_MRP_domain1"/>
    <property type="match status" value="1"/>
</dbReference>
<dbReference type="Gene3D" id="3.40.50.300">
    <property type="entry name" value="P-loop containing nucleotide triphosphate hydrolases"/>
    <property type="match status" value="2"/>
</dbReference>
<keyword evidence="8" id="KW-0472">Membrane</keyword>
<keyword evidence="9" id="KW-0325">Glycoprotein</keyword>
<dbReference type="CDD" id="cd18596">
    <property type="entry name" value="ABC_6TM_VMR1_D1_like"/>
    <property type="match status" value="1"/>
</dbReference>
<dbReference type="PANTHER" id="PTHR24223">
    <property type="entry name" value="ATP-BINDING CASSETTE SUB-FAMILY C"/>
    <property type="match status" value="1"/>
</dbReference>
<dbReference type="SUPFAM" id="SSF90123">
    <property type="entry name" value="ABC transporter transmembrane region"/>
    <property type="match status" value="2"/>
</dbReference>
<dbReference type="EMBL" id="CP017557">
    <property type="protein sequence ID" value="AOW05407.1"/>
    <property type="molecule type" value="Genomic_DNA"/>
</dbReference>
<keyword evidence="6" id="KW-0067">ATP-binding</keyword>
<dbReference type="InterPro" id="IPR003593">
    <property type="entry name" value="AAA+_ATPase"/>
</dbReference>
<evidence type="ECO:0000256" key="2">
    <source>
        <dbReference type="ARBA" id="ARBA00022448"/>
    </source>
</evidence>
<dbReference type="PROSITE" id="PS50929">
    <property type="entry name" value="ABC_TM1F"/>
    <property type="match status" value="2"/>
</dbReference>
<dbReference type="FunFam" id="3.40.50.300:FF:000565">
    <property type="entry name" value="ABC bile acid transporter"/>
    <property type="match status" value="1"/>
</dbReference>
<reference evidence="10 11" key="1">
    <citation type="journal article" date="2016" name="PLoS ONE">
        <title>Sequence Assembly of Yarrowia lipolytica Strain W29/CLIB89 Shows Transposable Element Diversity.</title>
        <authorList>
            <person name="Magnan C."/>
            <person name="Yu J."/>
            <person name="Chang I."/>
            <person name="Jahn E."/>
            <person name="Kanomata Y."/>
            <person name="Wu J."/>
            <person name="Zeller M."/>
            <person name="Oakes M."/>
            <person name="Baldi P."/>
            <person name="Sandmeyer S."/>
        </authorList>
    </citation>
    <scope>NUCLEOTIDE SEQUENCE [LARGE SCALE GENOMIC DNA]</scope>
    <source>
        <strain evidence="11">CLIB89(W29)</strain>
    </source>
</reference>
<dbReference type="Proteomes" id="UP000182444">
    <property type="component" value="Chromosome 1E"/>
</dbReference>
<dbReference type="VEuPathDB" id="FungiDB:YALI1_E17258g"/>
<evidence type="ECO:0000256" key="4">
    <source>
        <dbReference type="ARBA" id="ARBA00022737"/>
    </source>
</evidence>
<dbReference type="GO" id="GO:0000329">
    <property type="term" value="C:fungal-type vacuole membrane"/>
    <property type="evidence" value="ECO:0007669"/>
    <property type="project" value="TreeGrafter"/>
</dbReference>
<dbReference type="CDD" id="cd03369">
    <property type="entry name" value="ABCC_NFT1"/>
    <property type="match status" value="1"/>
</dbReference>
<dbReference type="CDD" id="cd18604">
    <property type="entry name" value="ABC_6TM_VMR1_D2_like"/>
    <property type="match status" value="1"/>
</dbReference>
<dbReference type="GeneID" id="2911505"/>
<accession>A0A1H6PTQ1</accession>
<evidence type="ECO:0000256" key="9">
    <source>
        <dbReference type="ARBA" id="ARBA00023180"/>
    </source>
</evidence>
<dbReference type="PROSITE" id="PS50893">
    <property type="entry name" value="ABC_TRANSPORTER_2"/>
    <property type="match status" value="2"/>
</dbReference>
<keyword evidence="5" id="KW-0547">Nucleotide-binding</keyword>
<keyword evidence="4" id="KW-0677">Repeat</keyword>
<dbReference type="InterPro" id="IPR027417">
    <property type="entry name" value="P-loop_NTPase"/>
</dbReference>
<evidence type="ECO:0000313" key="11">
    <source>
        <dbReference type="Proteomes" id="UP000182444"/>
    </source>
</evidence>
<dbReference type="VEuPathDB" id="FungiDB:YALI0_E14234g"/>
<evidence type="ECO:0000313" key="10">
    <source>
        <dbReference type="EMBL" id="AOW05407.1"/>
    </source>
</evidence>
<protein>
    <submittedName>
        <fullName evidence="10">Uncharacterized protein</fullName>
    </submittedName>
</protein>
<dbReference type="OrthoDB" id="6500128at2759"/>
<dbReference type="PROSITE" id="PS00211">
    <property type="entry name" value="ABC_TRANSPORTER_1"/>
    <property type="match status" value="2"/>
</dbReference>
<keyword evidence="7" id="KW-1133">Transmembrane helix</keyword>
<dbReference type="SMART" id="SM00382">
    <property type="entry name" value="AAA"/>
    <property type="match status" value="2"/>
</dbReference>
<evidence type="ECO:0000256" key="6">
    <source>
        <dbReference type="ARBA" id="ARBA00022840"/>
    </source>
</evidence>
<evidence type="ECO:0000256" key="3">
    <source>
        <dbReference type="ARBA" id="ARBA00022692"/>
    </source>
</evidence>
<evidence type="ECO:0000256" key="5">
    <source>
        <dbReference type="ARBA" id="ARBA00022741"/>
    </source>
</evidence>
<dbReference type="RefSeq" id="XP_503935.2">
    <property type="nucleotide sequence ID" value="XM_503935.3"/>
</dbReference>
<dbReference type="Pfam" id="PF00005">
    <property type="entry name" value="ABC_tran"/>
    <property type="match status" value="2"/>
</dbReference>
<dbReference type="KEGG" id="yli:2911505"/>
<dbReference type="InterPro" id="IPR036640">
    <property type="entry name" value="ABC1_TM_sf"/>
</dbReference>
<evidence type="ECO:0000256" key="1">
    <source>
        <dbReference type="ARBA" id="ARBA00004128"/>
    </source>
</evidence>
<dbReference type="InterPro" id="IPR050173">
    <property type="entry name" value="ABC_transporter_C-like"/>
</dbReference>
<gene>
    <name evidence="10" type="ORF">YALI1_E17258g</name>
</gene>
<keyword evidence="2" id="KW-0813">Transport</keyword>